<reference evidence="2" key="1">
    <citation type="submission" date="2020-10" db="EMBL/GenBank/DDBJ databases">
        <authorList>
            <person name="Gilroy R."/>
        </authorList>
    </citation>
    <scope>NUCLEOTIDE SEQUENCE</scope>
    <source>
        <strain evidence="2">2889</strain>
    </source>
</reference>
<feature type="signal peptide" evidence="1">
    <location>
        <begin position="1"/>
        <end position="19"/>
    </location>
</feature>
<dbReference type="Proteomes" id="UP000823612">
    <property type="component" value="Unassembled WGS sequence"/>
</dbReference>
<dbReference type="AlphaFoldDB" id="A0A9D9H0I8"/>
<gene>
    <name evidence="2" type="ORF">IAB08_00975</name>
</gene>
<proteinExistence type="predicted"/>
<evidence type="ECO:0000313" key="3">
    <source>
        <dbReference type="Proteomes" id="UP000823612"/>
    </source>
</evidence>
<dbReference type="EMBL" id="JADIMZ010000013">
    <property type="protein sequence ID" value="MBO8431856.1"/>
    <property type="molecule type" value="Genomic_DNA"/>
</dbReference>
<comment type="caution">
    <text evidence="2">The sequence shown here is derived from an EMBL/GenBank/DDBJ whole genome shotgun (WGS) entry which is preliminary data.</text>
</comment>
<feature type="chain" id="PRO_5038626705" description="Outer membrane protein beta-barrel domain-containing protein" evidence="1">
    <location>
        <begin position="20"/>
        <end position="192"/>
    </location>
</feature>
<name>A0A9D9H0I8_9BACT</name>
<protein>
    <recommendedName>
        <fullName evidence="4">Outer membrane protein beta-barrel domain-containing protein</fullName>
    </recommendedName>
</protein>
<keyword evidence="1" id="KW-0732">Signal</keyword>
<accession>A0A9D9H0I8</accession>
<evidence type="ECO:0008006" key="4">
    <source>
        <dbReference type="Google" id="ProtNLM"/>
    </source>
</evidence>
<reference evidence="2" key="2">
    <citation type="journal article" date="2021" name="PeerJ">
        <title>Extensive microbial diversity within the chicken gut microbiome revealed by metagenomics and culture.</title>
        <authorList>
            <person name="Gilroy R."/>
            <person name="Ravi A."/>
            <person name="Getino M."/>
            <person name="Pursley I."/>
            <person name="Horton D.L."/>
            <person name="Alikhan N.F."/>
            <person name="Baker D."/>
            <person name="Gharbi K."/>
            <person name="Hall N."/>
            <person name="Watson M."/>
            <person name="Adriaenssens E.M."/>
            <person name="Foster-Nyarko E."/>
            <person name="Jarju S."/>
            <person name="Secka A."/>
            <person name="Antonio M."/>
            <person name="Oren A."/>
            <person name="Chaudhuri R.R."/>
            <person name="La Ragione R."/>
            <person name="Hildebrand F."/>
            <person name="Pallen M.J."/>
        </authorList>
    </citation>
    <scope>NUCLEOTIDE SEQUENCE</scope>
    <source>
        <strain evidence="2">2889</strain>
    </source>
</reference>
<organism evidence="2 3">
    <name type="scientific">Candidatus Pullibacteroides excrementavium</name>
    <dbReference type="NCBI Taxonomy" id="2840905"/>
    <lineage>
        <taxon>Bacteria</taxon>
        <taxon>Pseudomonadati</taxon>
        <taxon>Bacteroidota</taxon>
        <taxon>Bacteroidia</taxon>
        <taxon>Bacteroidales</taxon>
        <taxon>Candidatus Pullibacteroides</taxon>
    </lineage>
</organism>
<evidence type="ECO:0000256" key="1">
    <source>
        <dbReference type="SAM" id="SignalP"/>
    </source>
</evidence>
<evidence type="ECO:0000313" key="2">
    <source>
        <dbReference type="EMBL" id="MBO8431856.1"/>
    </source>
</evidence>
<sequence length="192" mass="21610">MKKFCLLVLTLFAVLALQAQESPVSPDASQVKEKSEKPVKKLRYQTEIDLSYAYGIEDEISYLNLEWVNGVRFNRYFFAGVGGGASANFEDEGVLVPLYVDLRGYAPVAKKVDLMFGVNLGTKLDYNYDMSGGFLLRPEFGIATRFTEKFGMNFAVRYELYSLGYDVANMTGSIDRLHLKTNLIGLKIGFEF</sequence>